<dbReference type="EMBL" id="JASCZI010060472">
    <property type="protein sequence ID" value="MED6132412.1"/>
    <property type="molecule type" value="Genomic_DNA"/>
</dbReference>
<protein>
    <submittedName>
        <fullName evidence="1">Uncharacterized protein</fullName>
    </submittedName>
</protein>
<dbReference type="Proteomes" id="UP001341840">
    <property type="component" value="Unassembled WGS sequence"/>
</dbReference>
<evidence type="ECO:0000313" key="2">
    <source>
        <dbReference type="Proteomes" id="UP001341840"/>
    </source>
</evidence>
<name>A0ABU6S7V4_9FABA</name>
<organism evidence="1 2">
    <name type="scientific">Stylosanthes scabra</name>
    <dbReference type="NCBI Taxonomy" id="79078"/>
    <lineage>
        <taxon>Eukaryota</taxon>
        <taxon>Viridiplantae</taxon>
        <taxon>Streptophyta</taxon>
        <taxon>Embryophyta</taxon>
        <taxon>Tracheophyta</taxon>
        <taxon>Spermatophyta</taxon>
        <taxon>Magnoliopsida</taxon>
        <taxon>eudicotyledons</taxon>
        <taxon>Gunneridae</taxon>
        <taxon>Pentapetalae</taxon>
        <taxon>rosids</taxon>
        <taxon>fabids</taxon>
        <taxon>Fabales</taxon>
        <taxon>Fabaceae</taxon>
        <taxon>Papilionoideae</taxon>
        <taxon>50 kb inversion clade</taxon>
        <taxon>dalbergioids sensu lato</taxon>
        <taxon>Dalbergieae</taxon>
        <taxon>Pterocarpus clade</taxon>
        <taxon>Stylosanthes</taxon>
    </lineage>
</organism>
<reference evidence="1 2" key="1">
    <citation type="journal article" date="2023" name="Plants (Basel)">
        <title>Bridging the Gap: Combining Genomics and Transcriptomics Approaches to Understand Stylosanthes scabra, an Orphan Legume from the Brazilian Caatinga.</title>
        <authorList>
            <person name="Ferreira-Neto J.R.C."/>
            <person name="da Silva M.D."/>
            <person name="Binneck E."/>
            <person name="de Melo N.F."/>
            <person name="da Silva R.H."/>
            <person name="de Melo A.L.T.M."/>
            <person name="Pandolfi V."/>
            <person name="Bustamante F.O."/>
            <person name="Brasileiro-Vidal A.C."/>
            <person name="Benko-Iseppon A.M."/>
        </authorList>
    </citation>
    <scope>NUCLEOTIDE SEQUENCE [LARGE SCALE GENOMIC DNA]</scope>
    <source>
        <tissue evidence="1">Leaves</tissue>
    </source>
</reference>
<comment type="caution">
    <text evidence="1">The sequence shown here is derived from an EMBL/GenBank/DDBJ whole genome shotgun (WGS) entry which is preliminary data.</text>
</comment>
<keyword evidence="2" id="KW-1185">Reference proteome</keyword>
<gene>
    <name evidence="1" type="ORF">PIB30_018803</name>
</gene>
<sequence>MAMRASSQVFGSYDLVFYRSISSSSAVGRTIVVPPPIVSTRRIVVTGNVKSLSLRALLGLKPNSTWSVEKASVEQ</sequence>
<accession>A0ABU6S7V4</accession>
<proteinExistence type="predicted"/>
<evidence type="ECO:0000313" key="1">
    <source>
        <dbReference type="EMBL" id="MED6132412.1"/>
    </source>
</evidence>